<dbReference type="SUPFAM" id="SSF51735">
    <property type="entry name" value="NAD(P)-binding Rossmann-fold domains"/>
    <property type="match status" value="1"/>
</dbReference>
<proteinExistence type="predicted"/>
<dbReference type="Gene3D" id="3.40.50.720">
    <property type="entry name" value="NAD(P)-binding Rossmann-like Domain"/>
    <property type="match status" value="1"/>
</dbReference>
<dbReference type="PANTHER" id="PTHR32487:SF29">
    <property type="entry name" value="NAD-DEPENDENT EPIMERASE_DEHYDRATASE DOMAIN-CONTAINING PROTEIN"/>
    <property type="match status" value="1"/>
</dbReference>
<dbReference type="InterPro" id="IPR055222">
    <property type="entry name" value="PRISE-like_Rossmann-fold"/>
</dbReference>
<dbReference type="InterPro" id="IPR036291">
    <property type="entry name" value="NAD(P)-bd_dom_sf"/>
</dbReference>
<evidence type="ECO:0000313" key="3">
    <source>
        <dbReference type="Proteomes" id="UP000799538"/>
    </source>
</evidence>
<feature type="domain" description="PRISE-like Rossmann-fold" evidence="1">
    <location>
        <begin position="30"/>
        <end position="317"/>
    </location>
</feature>
<dbReference type="OrthoDB" id="1731983at2759"/>
<name>A0A6A6FZW2_9PEZI</name>
<accession>A0A6A6FZW2</accession>
<evidence type="ECO:0000313" key="2">
    <source>
        <dbReference type="EMBL" id="KAF2218788.1"/>
    </source>
</evidence>
<dbReference type="PANTHER" id="PTHR32487">
    <property type="entry name" value="3-OXO-DELTA(4,5)-STEROID 5-BETA-REDUCTASE"/>
    <property type="match status" value="1"/>
</dbReference>
<evidence type="ECO:0000259" key="1">
    <source>
        <dbReference type="Pfam" id="PF22917"/>
    </source>
</evidence>
<sequence length="449" mass="50522">MMSSAKQPLRNIGIFRNLPDYDPSIKGLTAVITGGNGISGFHTMRALLAAPSRWSKIYALSRKPPPEEMMALLTSDERSRVQHVAVDFLNPVEDIAAAMEKASVKADHIFYYTYLQPPPLENTRVWSNADELVKVNAGMLDNFLAALEKCEIWPQRFLLQTGAKNYGIHLGRIRLPAIESDPQPKHLEPNFYYPQEESLFKFCEKSGGKTKWNVIRPAWIIGAVVKAQINAFYPMAIYAAVQAYLNKPLSFPSDWTKYQYECHHATAFLTGFLSEWAVLEPDCGNEAFNARDTSPLSWDRVYEELARWYSVTAGVKGPPEQSDKDDQYHVLEGKGGNDVPFGHGPPTAHRVTFSFVEWAKQDENKNAWKEITQQSGGKIKTNPFDDVEENFVMGDAAHATMGALSMNKARILGWNGFVDTRESLFMMFDEMAKMGLLPEMKVKAARPLV</sequence>
<dbReference type="Pfam" id="PF22917">
    <property type="entry name" value="PRISE"/>
    <property type="match status" value="1"/>
</dbReference>
<dbReference type="AlphaFoldDB" id="A0A6A6FZW2"/>
<gene>
    <name evidence="2" type="ORF">BDZ85DRAFT_65082</name>
</gene>
<dbReference type="EMBL" id="ML992528">
    <property type="protein sequence ID" value="KAF2218788.1"/>
    <property type="molecule type" value="Genomic_DNA"/>
</dbReference>
<keyword evidence="3" id="KW-1185">Reference proteome</keyword>
<protein>
    <recommendedName>
        <fullName evidence="1">PRISE-like Rossmann-fold domain-containing protein</fullName>
    </recommendedName>
</protein>
<reference evidence="3" key="1">
    <citation type="journal article" date="2020" name="Stud. Mycol.">
        <title>101 Dothideomycetes genomes: A test case for predicting lifestyles and emergence of pathogens.</title>
        <authorList>
            <person name="Haridas S."/>
            <person name="Albert R."/>
            <person name="Binder M."/>
            <person name="Bloem J."/>
            <person name="LaButti K."/>
            <person name="Salamov A."/>
            <person name="Andreopoulos B."/>
            <person name="Baker S."/>
            <person name="Barry K."/>
            <person name="Bills G."/>
            <person name="Bluhm B."/>
            <person name="Cannon C."/>
            <person name="Castanera R."/>
            <person name="Culley D."/>
            <person name="Daum C."/>
            <person name="Ezra D."/>
            <person name="Gonzalez J."/>
            <person name="Henrissat B."/>
            <person name="Kuo A."/>
            <person name="Liang C."/>
            <person name="Lipzen A."/>
            <person name="Lutzoni F."/>
            <person name="Magnuson J."/>
            <person name="Mondo S."/>
            <person name="Nolan M."/>
            <person name="Ohm R."/>
            <person name="Pangilinan J."/>
            <person name="Park H.-J."/>
            <person name="Ramirez L."/>
            <person name="Alfaro M."/>
            <person name="Sun H."/>
            <person name="Tritt A."/>
            <person name="Yoshinaga Y."/>
            <person name="Zwiers L.-H."/>
            <person name="Turgeon B."/>
            <person name="Goodwin S."/>
            <person name="Spatafora J."/>
            <person name="Crous P."/>
            <person name="Grigoriev I."/>
        </authorList>
    </citation>
    <scope>NUCLEOTIDE SEQUENCE [LARGE SCALE GENOMIC DNA]</scope>
    <source>
        <strain evidence="3">CECT 20119</strain>
    </source>
</reference>
<dbReference type="CDD" id="cd08948">
    <property type="entry name" value="5beta-POR_like_SDR_a"/>
    <property type="match status" value="1"/>
</dbReference>
<dbReference type="Proteomes" id="UP000799538">
    <property type="component" value="Unassembled WGS sequence"/>
</dbReference>
<organism evidence="2 3">
    <name type="scientific">Elsinoe ampelina</name>
    <dbReference type="NCBI Taxonomy" id="302913"/>
    <lineage>
        <taxon>Eukaryota</taxon>
        <taxon>Fungi</taxon>
        <taxon>Dikarya</taxon>
        <taxon>Ascomycota</taxon>
        <taxon>Pezizomycotina</taxon>
        <taxon>Dothideomycetes</taxon>
        <taxon>Dothideomycetidae</taxon>
        <taxon>Myriangiales</taxon>
        <taxon>Elsinoaceae</taxon>
        <taxon>Elsinoe</taxon>
    </lineage>
</organism>